<evidence type="ECO:0000256" key="3">
    <source>
        <dbReference type="ARBA" id="ARBA00005739"/>
    </source>
</evidence>
<dbReference type="InterPro" id="IPR011989">
    <property type="entry name" value="ARM-like"/>
</dbReference>
<dbReference type="Pfam" id="PF16507">
    <property type="entry name" value="HEAT_PSME4_mid"/>
    <property type="match status" value="1"/>
</dbReference>
<dbReference type="OrthoDB" id="17907at2759"/>
<dbReference type="Pfam" id="PF11919">
    <property type="entry name" value="PSME4_C"/>
    <property type="match status" value="1"/>
</dbReference>
<comment type="similarity">
    <text evidence="3">Belongs to the BLM10 family.</text>
</comment>
<dbReference type="RefSeq" id="XP_031022424.1">
    <property type="nucleotide sequence ID" value="XM_031171605.1"/>
</dbReference>
<dbReference type="InterPro" id="IPR035309">
    <property type="entry name" value="PSME4"/>
</dbReference>
<keyword evidence="4" id="KW-0963">Cytoplasm</keyword>
<evidence type="ECO:0000313" key="13">
    <source>
        <dbReference type="Proteomes" id="UP000319731"/>
    </source>
</evidence>
<dbReference type="InterPro" id="IPR021843">
    <property type="entry name" value="PSME4_C"/>
</dbReference>
<gene>
    <name evidence="12" type="ORF">SmJEL517_g05679</name>
</gene>
<evidence type="ECO:0000256" key="2">
    <source>
        <dbReference type="ARBA" id="ARBA00004496"/>
    </source>
</evidence>
<dbReference type="GO" id="GO:0070628">
    <property type="term" value="F:proteasome binding"/>
    <property type="evidence" value="ECO:0007669"/>
    <property type="project" value="InterPro"/>
</dbReference>
<dbReference type="InterPro" id="IPR055455">
    <property type="entry name" value="HEAT_PSME4"/>
</dbReference>
<comment type="subcellular location">
    <subcellularLocation>
        <location evidence="2">Cytoplasm</location>
    </subcellularLocation>
    <subcellularLocation>
        <location evidence="1">Nucleus speckle</location>
    </subcellularLocation>
</comment>
<dbReference type="GeneID" id="42006902"/>
<dbReference type="STRING" id="1806994.A0A507BYI8"/>
<evidence type="ECO:0000256" key="5">
    <source>
        <dbReference type="ARBA" id="ARBA00022737"/>
    </source>
</evidence>
<organism evidence="12 13">
    <name type="scientific">Synchytrium microbalum</name>
    <dbReference type="NCBI Taxonomy" id="1806994"/>
    <lineage>
        <taxon>Eukaryota</taxon>
        <taxon>Fungi</taxon>
        <taxon>Fungi incertae sedis</taxon>
        <taxon>Chytridiomycota</taxon>
        <taxon>Chytridiomycota incertae sedis</taxon>
        <taxon>Chytridiomycetes</taxon>
        <taxon>Synchytriales</taxon>
        <taxon>Synchytriaceae</taxon>
        <taxon>Synchytrium</taxon>
    </lineage>
</organism>
<dbReference type="Proteomes" id="UP000319731">
    <property type="component" value="Unassembled WGS sequence"/>
</dbReference>
<keyword evidence="7" id="KW-0234">DNA repair</keyword>
<dbReference type="GO" id="GO:0010499">
    <property type="term" value="P:proteasomal ubiquitin-independent protein catabolic process"/>
    <property type="evidence" value="ECO:0007669"/>
    <property type="project" value="TreeGrafter"/>
</dbReference>
<comment type="caution">
    <text evidence="12">The sequence shown here is derived from an EMBL/GenBank/DDBJ whole genome shotgun (WGS) entry which is preliminary data.</text>
</comment>
<dbReference type="EMBL" id="QEAO01000054">
    <property type="protein sequence ID" value="TPX30864.1"/>
    <property type="molecule type" value="Genomic_DNA"/>
</dbReference>
<evidence type="ECO:0000313" key="12">
    <source>
        <dbReference type="EMBL" id="TPX30864.1"/>
    </source>
</evidence>
<feature type="domain" description="Proteasome activator complex subunit 4-like HEAT repeat-like" evidence="11">
    <location>
        <begin position="1338"/>
        <end position="1502"/>
    </location>
</feature>
<dbReference type="InterPro" id="IPR016024">
    <property type="entry name" value="ARM-type_fold"/>
</dbReference>
<feature type="domain" description="Proteasome activator complex subunit 4 C-terminal" evidence="9">
    <location>
        <begin position="1811"/>
        <end position="1897"/>
    </location>
</feature>
<evidence type="ECO:0000259" key="10">
    <source>
        <dbReference type="Pfam" id="PF16507"/>
    </source>
</evidence>
<keyword evidence="5" id="KW-0677">Repeat</keyword>
<sequence length="1897" mass="211228">MAASPDPYRADFLWNELLPYSTGNDNHLQAIIDGLSVEAASGNYAPGVTGWTKHLVAHLDLKLPISEQDRAKIGWLLFTLVINPKMGTALVESYASIIVRLVGKEKFIASTALQLPWRPLYEILKKVFLPKQKDRSLPGAAQHLYSIVKLVEHARRFFPPTAASEILEEMLPNISSPTAPTAAIYQTLMCLFLPTNSIPPQVLTDNSAPPLYFLPTIFSSWQTFTYAGLDTIYFDFLSRVAKDQVGSPENTRWTEDQVKSMFTVALKNMDLPIGSGTQGISGNRGAGSGLKIDGGIDMMESLKKNKFEAFAKFIVYTIYPPAQEGKPAPPPTNTLNALAQLLQAIETYFHPSNYGRWVSPLTRFLFSLSSEFLKRFREEAKPDCETPIHYRLTDDIKKEFVTIIRPCTFFAMFSKDPLSVMSSHSILKQLVWLAPELIFPGLLERVYPALETLTETHRTISCIGALSSTATALFNRSHYPAGGRHVTPLLNLILPGIDVNDPTKTVSTLFFIAHTCMTVPLVDVTKLSSNGGTNNSMEIDAQQDNGMEIDLEEENDACRLATMDFEDWVVSFLERIFVMLENLPQQHGQQGNATIETSILQLVNYAAEQVFLQLSPEIHAVALSKLVKFVTSSTIPNATKAIGTICTTSMGSDPDKNLAAFIPLCHARIMAELSNGAGAVATSSISSTHPFGMNTLSDSTLHWYQSILMGVLSSAGKGVLKYKTELVQVITEMLSVCKGRRGYKWAGKVLRNLLICLLDTYPMELRSVTPQQWADKEYMANIHKRWGAPNAKIDMEWHIPSPAEIEFAMELIQMFWPSTLDHLQNLINKASTGRNTPSMSSSGYKDDSNEFARCINLLCNLLMGTCTLIGPEGSTVQGLSDTDPETPNDNQYPIDAGYVLKPSDPLYAPFLALRNKTGAFLHTLAQHFGASRPDDTDPIKPLVKAVRVYIGDRGLEPHEYEGTRRGYRYLKAYIKTVEDTKTDRPRYSLVKRILLQHSLRRRYNANQQVFDERVKALFSDLAALSVGKYSEIRKLSQTVLIRSIKCFAVAKFKTFYAMTDALLEGGGGFDGTGEKDSDKMKGALYVLKNRVVLGVALSRINASKRLAEVLCGAHGEDKPSVQELIRKTFMEFLIAYSELGIQVHVTTETAQAARALSANVSENEVNTKQSVEISRGISNRRTYHELIDYLLTHVQNPNLHWRFAAMTSNFIELHLRRDEPIPVGLANFVVSQINSELPAVRRTCTSLLTTLFVTVKERAISNGGSALLDVKKIVKADDVDPETWLTDGINPNSSTPLQDNPDLGWLCFPPHAKVYTFAPRDLNSLPYTDTTSQPAMTVIQTALSDPAFWSKHATYLSQESAKGLENFNSLNARFYQAMIGFYQDAFIETCIKPQVVSLVLNHGGEKSKERAGLEILGGIVRGSKHFGPLKLKKMWEWVVPLVDEGLKNVTPETLTFWDSFLSFTYRNRDPRRLLPLIQPILSDPLDPNSSSFFSETKKLYLVRPILASFSWRILPLALPLLPKYIQAMNSPYKQVRELLGSCIMGILQLIWHPSAPNIRTIVQWSTAKDSASQVPIQMDPKIKPIMINLFNDLKKARVEAKALHTTTNVTTPTVYSNTAKTILSWTFEALTTGGIFSIYPYIELLLPAILDMLDSDDSDLVTQANAVVGVYPQLAHTPSLLPPVAKILQDILQDRGVGDATNGAAAVEKPSWHIRIRVLPIIQVFFFRNLFAMPSDIRLGFVKSVLDALFDSQIEIRQLAAVTLSGLIRCSQRDDISVLKTRFATELSKKLPSRVKGSGLPPPLGYQEAILRRHAATLGLSSLVTSTPYEVPDWMPDVLVMLAKCHSDPAPISATVSKTFADFKRTHQDTWHEDSLKFSEDQLYMLTDLLISQSYYA</sequence>
<dbReference type="Pfam" id="PF23096">
    <property type="entry name" value="HEAT_PSME4"/>
    <property type="match status" value="1"/>
</dbReference>
<dbReference type="GO" id="GO:0006281">
    <property type="term" value="P:DNA repair"/>
    <property type="evidence" value="ECO:0007669"/>
    <property type="project" value="UniProtKB-KW"/>
</dbReference>
<evidence type="ECO:0000256" key="7">
    <source>
        <dbReference type="ARBA" id="ARBA00023204"/>
    </source>
</evidence>
<accession>A0A507BYI8</accession>
<evidence type="ECO:0000256" key="4">
    <source>
        <dbReference type="ARBA" id="ARBA00022490"/>
    </source>
</evidence>
<dbReference type="PANTHER" id="PTHR32170:SF3">
    <property type="entry name" value="PROTEASOME ACTIVATOR COMPLEX SUBUNIT 4"/>
    <property type="match status" value="1"/>
</dbReference>
<evidence type="ECO:0000259" key="11">
    <source>
        <dbReference type="Pfam" id="PF23096"/>
    </source>
</evidence>
<dbReference type="InterPro" id="IPR032430">
    <property type="entry name" value="Blm10_mid"/>
</dbReference>
<evidence type="ECO:0008006" key="14">
    <source>
        <dbReference type="Google" id="ProtNLM"/>
    </source>
</evidence>
<dbReference type="Gene3D" id="1.25.10.10">
    <property type="entry name" value="Leucine-rich Repeat Variant"/>
    <property type="match status" value="1"/>
</dbReference>
<protein>
    <recommendedName>
        <fullName evidence="14">Proteasome activator subunit 4</fullName>
    </recommendedName>
</protein>
<keyword evidence="8" id="KW-0539">Nucleus</keyword>
<dbReference type="GO" id="GO:0005829">
    <property type="term" value="C:cytosol"/>
    <property type="evidence" value="ECO:0007669"/>
    <property type="project" value="TreeGrafter"/>
</dbReference>
<evidence type="ECO:0000256" key="6">
    <source>
        <dbReference type="ARBA" id="ARBA00022763"/>
    </source>
</evidence>
<name>A0A507BYI8_9FUNG</name>
<dbReference type="GO" id="GO:0016504">
    <property type="term" value="F:peptidase activator activity"/>
    <property type="evidence" value="ECO:0007669"/>
    <property type="project" value="InterPro"/>
</dbReference>
<proteinExistence type="inferred from homology"/>
<dbReference type="PANTHER" id="PTHR32170">
    <property type="entry name" value="PROTEASOME ACTIVATOR COMPLEX SUBUNIT 4"/>
    <property type="match status" value="1"/>
</dbReference>
<evidence type="ECO:0000256" key="8">
    <source>
        <dbReference type="ARBA" id="ARBA00023242"/>
    </source>
</evidence>
<evidence type="ECO:0000256" key="1">
    <source>
        <dbReference type="ARBA" id="ARBA00004324"/>
    </source>
</evidence>
<keyword evidence="13" id="KW-1185">Reference proteome</keyword>
<dbReference type="SUPFAM" id="SSF48371">
    <property type="entry name" value="ARM repeat"/>
    <property type="match status" value="2"/>
</dbReference>
<evidence type="ECO:0000259" key="9">
    <source>
        <dbReference type="Pfam" id="PF11919"/>
    </source>
</evidence>
<keyword evidence="6" id="KW-0227">DNA damage</keyword>
<dbReference type="GO" id="GO:0016607">
    <property type="term" value="C:nuclear speck"/>
    <property type="evidence" value="ECO:0007669"/>
    <property type="project" value="UniProtKB-SubCell"/>
</dbReference>
<reference evidence="12 13" key="1">
    <citation type="journal article" date="2019" name="Sci. Rep.">
        <title>Comparative genomics of chytrid fungi reveal insights into the obligate biotrophic and pathogenic lifestyle of Synchytrium endobioticum.</title>
        <authorList>
            <person name="van de Vossenberg B.T.L.H."/>
            <person name="Warris S."/>
            <person name="Nguyen H.D.T."/>
            <person name="van Gent-Pelzer M.P.E."/>
            <person name="Joly D.L."/>
            <person name="van de Geest H.C."/>
            <person name="Bonants P.J.M."/>
            <person name="Smith D.S."/>
            <person name="Levesque C.A."/>
            <person name="van der Lee T.A.J."/>
        </authorList>
    </citation>
    <scope>NUCLEOTIDE SEQUENCE [LARGE SCALE GENOMIC DNA]</scope>
    <source>
        <strain evidence="12 13">JEL517</strain>
    </source>
</reference>
<feature type="domain" description="Proteasome activator Blm10 middle HEAT repeats region" evidence="10">
    <location>
        <begin position="338"/>
        <end position="869"/>
    </location>
</feature>